<accession>A0A255GSI8</accession>
<dbReference type="OrthoDB" id="4050641at2"/>
<feature type="domain" description="Transcription regulator AsnC/Lrp ligand binding" evidence="4">
    <location>
        <begin position="69"/>
        <end position="116"/>
    </location>
</feature>
<dbReference type="Pfam" id="PF13404">
    <property type="entry name" value="HTH_AsnC-type"/>
    <property type="match status" value="2"/>
</dbReference>
<sequence length="339" mass="37149">MRGNQVDATDLEIVDALQHNPRASWAAVARALGLAEVTVARRWRLLEQQRLVWVSAALHPEVSLGAFLEVSCEPRAVERIAAALAEHPDMITVGRTTGDFQIFAILLAGDLASLLQRIGTGLPELGEAVRVRQSLFRRLHGGVHWRQGIIPAAAAEQLTPRLPELVSSPPPISAEDRALFRTLNTDGRLTAAEVAERIGSSRPAIARRLTQLEGSRQLLFRCDVARPLFDLPLGMLLWLRAPDRLASEIAAALGAWTETRLCAVTIGSSNIVLIVGLHDLADAEQRLIRIAQDHPQVEVVDRRLITRMMKVYGRILDEQGRGARAVPVDPWASGCIEPP</sequence>
<evidence type="ECO:0000313" key="7">
    <source>
        <dbReference type="Proteomes" id="UP000215896"/>
    </source>
</evidence>
<evidence type="ECO:0000256" key="1">
    <source>
        <dbReference type="ARBA" id="ARBA00023015"/>
    </source>
</evidence>
<name>A0A255GSI8_9ACTN</name>
<evidence type="ECO:0000313" key="6">
    <source>
        <dbReference type="EMBL" id="OYO17383.1"/>
    </source>
</evidence>
<dbReference type="EMBL" id="NMVO01000001">
    <property type="protein sequence ID" value="OYO17383.1"/>
    <property type="molecule type" value="Genomic_DNA"/>
</dbReference>
<dbReference type="SMART" id="SM00344">
    <property type="entry name" value="HTH_ASNC"/>
    <property type="match status" value="1"/>
</dbReference>
<feature type="domain" description="HTH asnC-type" evidence="5">
    <location>
        <begin position="7"/>
        <end position="47"/>
    </location>
</feature>
<dbReference type="InterPro" id="IPR019888">
    <property type="entry name" value="Tscrpt_reg_AsnC-like"/>
</dbReference>
<dbReference type="PANTHER" id="PTHR30154:SF34">
    <property type="entry name" value="TRANSCRIPTIONAL REGULATOR AZLB"/>
    <property type="match status" value="1"/>
</dbReference>
<dbReference type="AlphaFoldDB" id="A0A255GSI8"/>
<evidence type="ECO:0000259" key="4">
    <source>
        <dbReference type="Pfam" id="PF01037"/>
    </source>
</evidence>
<keyword evidence="7" id="KW-1185">Reference proteome</keyword>
<protein>
    <submittedName>
        <fullName evidence="6">AsnC family transcriptional regulator</fullName>
    </submittedName>
</protein>
<keyword evidence="3" id="KW-0804">Transcription</keyword>
<evidence type="ECO:0000256" key="3">
    <source>
        <dbReference type="ARBA" id="ARBA00023163"/>
    </source>
</evidence>
<dbReference type="Gene3D" id="1.10.10.10">
    <property type="entry name" value="Winged helix-like DNA-binding domain superfamily/Winged helix DNA-binding domain"/>
    <property type="match status" value="2"/>
</dbReference>
<reference evidence="6 7" key="1">
    <citation type="submission" date="2017-07" db="EMBL/GenBank/DDBJ databases">
        <title>Draft whole genome sequences of clinical Proprionibacteriaceae strains.</title>
        <authorList>
            <person name="Bernier A.-M."/>
            <person name="Bernard K."/>
            <person name="Domingo M.-C."/>
        </authorList>
    </citation>
    <scope>NUCLEOTIDE SEQUENCE [LARGE SCALE GENOMIC DNA]</scope>
    <source>
        <strain evidence="6 7">NML 030167</strain>
    </source>
</reference>
<dbReference type="GO" id="GO:0043565">
    <property type="term" value="F:sequence-specific DNA binding"/>
    <property type="evidence" value="ECO:0007669"/>
    <property type="project" value="InterPro"/>
</dbReference>
<feature type="domain" description="HTH asnC-type" evidence="5">
    <location>
        <begin position="176"/>
        <end position="213"/>
    </location>
</feature>
<dbReference type="InterPro" id="IPR036390">
    <property type="entry name" value="WH_DNA-bd_sf"/>
</dbReference>
<dbReference type="InterPro" id="IPR011008">
    <property type="entry name" value="Dimeric_a/b-barrel"/>
</dbReference>
<dbReference type="Gene3D" id="3.30.70.920">
    <property type="match status" value="1"/>
</dbReference>
<dbReference type="SUPFAM" id="SSF46785">
    <property type="entry name" value="Winged helix' DNA-binding domain"/>
    <property type="match status" value="2"/>
</dbReference>
<dbReference type="Pfam" id="PF01037">
    <property type="entry name" value="AsnC_trans_reg"/>
    <property type="match status" value="1"/>
</dbReference>
<evidence type="ECO:0000259" key="5">
    <source>
        <dbReference type="Pfam" id="PF13404"/>
    </source>
</evidence>
<evidence type="ECO:0000256" key="2">
    <source>
        <dbReference type="ARBA" id="ARBA00023125"/>
    </source>
</evidence>
<dbReference type="SUPFAM" id="SSF54909">
    <property type="entry name" value="Dimeric alpha+beta barrel"/>
    <property type="match status" value="1"/>
</dbReference>
<dbReference type="Proteomes" id="UP000215896">
    <property type="component" value="Unassembled WGS sequence"/>
</dbReference>
<dbReference type="GO" id="GO:0043200">
    <property type="term" value="P:response to amino acid"/>
    <property type="evidence" value="ECO:0007669"/>
    <property type="project" value="TreeGrafter"/>
</dbReference>
<dbReference type="PRINTS" id="PR00033">
    <property type="entry name" value="HTHASNC"/>
</dbReference>
<dbReference type="GO" id="GO:0005829">
    <property type="term" value="C:cytosol"/>
    <property type="evidence" value="ECO:0007669"/>
    <property type="project" value="TreeGrafter"/>
</dbReference>
<dbReference type="InterPro" id="IPR036388">
    <property type="entry name" value="WH-like_DNA-bd_sf"/>
</dbReference>
<dbReference type="InterPro" id="IPR000485">
    <property type="entry name" value="AsnC-type_HTH_dom"/>
</dbReference>
<organism evidence="6 7">
    <name type="scientific">Enemella evansiae</name>
    <dbReference type="NCBI Taxonomy" id="2016499"/>
    <lineage>
        <taxon>Bacteria</taxon>
        <taxon>Bacillati</taxon>
        <taxon>Actinomycetota</taxon>
        <taxon>Actinomycetes</taxon>
        <taxon>Propionibacteriales</taxon>
        <taxon>Propionibacteriaceae</taxon>
        <taxon>Enemella</taxon>
    </lineage>
</organism>
<comment type="caution">
    <text evidence="6">The sequence shown here is derived from an EMBL/GenBank/DDBJ whole genome shotgun (WGS) entry which is preliminary data.</text>
</comment>
<dbReference type="RefSeq" id="WP_094399694.1">
    <property type="nucleotide sequence ID" value="NZ_NMVL01000003.1"/>
</dbReference>
<keyword evidence="2" id="KW-0238">DNA-binding</keyword>
<gene>
    <name evidence="6" type="ORF">CGZ94_00260</name>
</gene>
<dbReference type="InterPro" id="IPR019887">
    <property type="entry name" value="Tscrpt_reg_AsnC/Lrp_C"/>
</dbReference>
<keyword evidence="1" id="KW-0805">Transcription regulation</keyword>
<dbReference type="PANTHER" id="PTHR30154">
    <property type="entry name" value="LEUCINE-RESPONSIVE REGULATORY PROTEIN"/>
    <property type="match status" value="1"/>
</dbReference>
<proteinExistence type="predicted"/>